<dbReference type="Gene3D" id="3.90.550.10">
    <property type="entry name" value="Spore Coat Polysaccharide Biosynthesis Protein SpsA, Chain A"/>
    <property type="match status" value="1"/>
</dbReference>
<dbReference type="SUPFAM" id="SSF53448">
    <property type="entry name" value="Nucleotide-diphospho-sugar transferases"/>
    <property type="match status" value="1"/>
</dbReference>
<dbReference type="Proteomes" id="UP001139414">
    <property type="component" value="Unassembled WGS sequence"/>
</dbReference>
<dbReference type="InterPro" id="IPR029044">
    <property type="entry name" value="Nucleotide-diphossugar_trans"/>
</dbReference>
<gene>
    <name evidence="2" type="ORF">LGQ90_08670</name>
</gene>
<evidence type="ECO:0000313" key="2">
    <source>
        <dbReference type="EMBL" id="MCB7481329.1"/>
    </source>
</evidence>
<dbReference type="EMBL" id="JAJBZG010000004">
    <property type="protein sequence ID" value="MCB7481329.1"/>
    <property type="molecule type" value="Genomic_DNA"/>
</dbReference>
<evidence type="ECO:0000259" key="1">
    <source>
        <dbReference type="Pfam" id="PF00535"/>
    </source>
</evidence>
<organism evidence="2 3">
    <name type="scientific">Christiangramia sediminis</name>
    <dbReference type="NCBI Taxonomy" id="2881336"/>
    <lineage>
        <taxon>Bacteria</taxon>
        <taxon>Pseudomonadati</taxon>
        <taxon>Bacteroidota</taxon>
        <taxon>Flavobacteriia</taxon>
        <taxon>Flavobacteriales</taxon>
        <taxon>Flavobacteriaceae</taxon>
        <taxon>Christiangramia</taxon>
    </lineage>
</organism>
<feature type="domain" description="Glycosyltransferase 2-like" evidence="1">
    <location>
        <begin position="5"/>
        <end position="128"/>
    </location>
</feature>
<comment type="caution">
    <text evidence="2">The sequence shown here is derived from an EMBL/GenBank/DDBJ whole genome shotgun (WGS) entry which is preliminary data.</text>
</comment>
<keyword evidence="3" id="KW-1185">Reference proteome</keyword>
<protein>
    <submittedName>
        <fullName evidence="2">Glycosyltransferase</fullName>
    </submittedName>
</protein>
<dbReference type="InterPro" id="IPR001173">
    <property type="entry name" value="Glyco_trans_2-like"/>
</dbReference>
<dbReference type="AlphaFoldDB" id="A0A9X1LJ85"/>
<dbReference type="Pfam" id="PF00535">
    <property type="entry name" value="Glycos_transf_2"/>
    <property type="match status" value="1"/>
</dbReference>
<accession>A0A9X1LJ85</accession>
<dbReference type="RefSeq" id="WP_229340165.1">
    <property type="nucleotide sequence ID" value="NZ_JAJBZG010000004.1"/>
</dbReference>
<proteinExistence type="predicted"/>
<name>A0A9X1LJ85_9FLAO</name>
<evidence type="ECO:0000313" key="3">
    <source>
        <dbReference type="Proteomes" id="UP001139414"/>
    </source>
</evidence>
<dbReference type="CDD" id="cd00761">
    <property type="entry name" value="Glyco_tranf_GTA_type"/>
    <property type="match status" value="1"/>
</dbReference>
<sequence length="301" mass="35880">MIAIVIPYFKITFFKETLASLANQSNKDFHVYIGDDNSPEDPYPLINLYKSKCNLQYKKFDTNLGSISLAKHWERCIEMTRDEEWIMLLGDDDVLSYNVIDQFYKQLNKSEIMTNVIRFASSPIDANGKETWKVFQHPEYESSIDFFFRNRRSSLSEYVFNKNVLKEKGFHDFPIGWCSDILAVLEVSNFSTINSINNAVVYIRSSSMNISNKKYKQREKAIAAKTFLLYLINNKSKKFTRSQRLKLIIELETELGKDKSLSFKDWFKLFRLHLYNFQFLTFFKFSRRFFMHRWKLITIKW</sequence>
<reference evidence="2" key="1">
    <citation type="submission" date="2021-10" db="EMBL/GenBank/DDBJ databases">
        <title>Gramella sp. ASW11-100T, isolated from marine sediment.</title>
        <authorList>
            <person name="Xia C."/>
        </authorList>
    </citation>
    <scope>NUCLEOTIDE SEQUENCE</scope>
    <source>
        <strain evidence="2">ASW11-100</strain>
    </source>
</reference>